<evidence type="ECO:0000259" key="1">
    <source>
        <dbReference type="Pfam" id="PF09820"/>
    </source>
</evidence>
<dbReference type="PANTHER" id="PTHR34825:SF1">
    <property type="entry name" value="AAA-ATPASE-LIKE DOMAIN-CONTAINING PROTEIN"/>
    <property type="match status" value="1"/>
</dbReference>
<accession>A0A1Y1ZTW7</accession>
<name>A0A1Y1ZTW7_9FUNG</name>
<sequence>MKTPDLMKKYIGINKDEVKELSQTHLTNNERKLYNKSNIKVRYNSSKNEIFIPNKEIFEIFKILIESEILKNLNKCSEIFNPGENNYSEFLKNDYVVDKTELILHINKIINSNITKNICVTRPRRFGKKVTVNMLIAYYSFTESKITVFENKKILKIKTGMKSTIHEGIEKIKKSIIDDVKMYDKHFKYYHNIILTYMTVILPIKSYGLNSGLRGIFDEPSIVSDNNLTKYIGFTEDDIKELCKNYLNNEILDCSYETQISISKNIYDEKIRDLIDYIIKDIKGLKEDIVILVNQEKLKININPNINDVNIKEYTNKNAILTTLIQLGYLAYDSKNSSIYIPNKELIKEFEIVTEGDKYEAIYI</sequence>
<keyword evidence="3" id="KW-1185">Reference proteome</keyword>
<reference evidence="2 3" key="1">
    <citation type="submission" date="2016-08" db="EMBL/GenBank/DDBJ databases">
        <title>A Parts List for Fungal Cellulosomes Revealed by Comparative Genomics.</title>
        <authorList>
            <consortium name="DOE Joint Genome Institute"/>
            <person name="Haitjema C.H."/>
            <person name="Gilmore S.P."/>
            <person name="Henske J.K."/>
            <person name="Solomon K.V."/>
            <person name="De Groot R."/>
            <person name="Kuo A."/>
            <person name="Mondo S.J."/>
            <person name="Salamov A.A."/>
            <person name="Labutti K."/>
            <person name="Zhao Z."/>
            <person name="Chiniquy J."/>
            <person name="Barry K."/>
            <person name="Brewer H.M."/>
            <person name="Purvine S.O."/>
            <person name="Wright A.T."/>
            <person name="Boxma B."/>
            <person name="Van Alen T."/>
            <person name="Hackstein J.H."/>
            <person name="Baker S.E."/>
            <person name="Grigoriev I.V."/>
            <person name="O'Malley M.A."/>
        </authorList>
    </citation>
    <scope>NUCLEOTIDE SEQUENCE [LARGE SCALE GENOMIC DNA]</scope>
    <source>
        <strain evidence="2 3">G1</strain>
    </source>
</reference>
<dbReference type="EMBL" id="MCOG01000358">
    <property type="protein sequence ID" value="ORY13662.1"/>
    <property type="molecule type" value="Genomic_DNA"/>
</dbReference>
<gene>
    <name evidence="2" type="ORF">LY90DRAFT_636578</name>
</gene>
<proteinExistence type="predicted"/>
<dbReference type="STRING" id="1754190.A0A1Y1ZTW7"/>
<organism evidence="2 3">
    <name type="scientific">Neocallimastix californiae</name>
    <dbReference type="NCBI Taxonomy" id="1754190"/>
    <lineage>
        <taxon>Eukaryota</taxon>
        <taxon>Fungi</taxon>
        <taxon>Fungi incertae sedis</taxon>
        <taxon>Chytridiomycota</taxon>
        <taxon>Chytridiomycota incertae sedis</taxon>
        <taxon>Neocallimastigomycetes</taxon>
        <taxon>Neocallimastigales</taxon>
        <taxon>Neocallimastigaceae</taxon>
        <taxon>Neocallimastix</taxon>
    </lineage>
</organism>
<protein>
    <recommendedName>
        <fullName evidence="1">AAA-ATPase-like domain-containing protein</fullName>
    </recommendedName>
</protein>
<dbReference type="AlphaFoldDB" id="A0A1Y1ZTW7"/>
<evidence type="ECO:0000313" key="3">
    <source>
        <dbReference type="Proteomes" id="UP000193920"/>
    </source>
</evidence>
<dbReference type="Pfam" id="PF09820">
    <property type="entry name" value="AAA-ATPase_like"/>
    <property type="match status" value="1"/>
</dbReference>
<dbReference type="Proteomes" id="UP000193920">
    <property type="component" value="Unassembled WGS sequence"/>
</dbReference>
<dbReference type="InterPro" id="IPR018631">
    <property type="entry name" value="AAA-ATPase-like_dom"/>
</dbReference>
<evidence type="ECO:0000313" key="2">
    <source>
        <dbReference type="EMBL" id="ORY13662.1"/>
    </source>
</evidence>
<dbReference type="PANTHER" id="PTHR34825">
    <property type="entry name" value="CONSERVED PROTEIN, WITH A WEAK D-GALACTARATE DEHYDRATASE/ALTRONATE HYDROLASE DOMAIN"/>
    <property type="match status" value="1"/>
</dbReference>
<feature type="domain" description="AAA-ATPase-like" evidence="1">
    <location>
        <begin position="85"/>
        <end position="163"/>
    </location>
</feature>
<comment type="caution">
    <text evidence="2">The sequence shown here is derived from an EMBL/GenBank/DDBJ whole genome shotgun (WGS) entry which is preliminary data.</text>
</comment>